<gene>
    <name evidence="3" type="ORF">CKY47_16730</name>
</gene>
<dbReference type="PANTHER" id="PTHR21666">
    <property type="entry name" value="PEPTIDASE-RELATED"/>
    <property type="match status" value="1"/>
</dbReference>
<keyword evidence="4" id="KW-1185">Reference proteome</keyword>
<feature type="region of interest" description="Disordered" evidence="1">
    <location>
        <begin position="1"/>
        <end position="34"/>
    </location>
</feature>
<dbReference type="Proteomes" id="UP001225605">
    <property type="component" value="Unassembled WGS sequence"/>
</dbReference>
<dbReference type="Pfam" id="PF01551">
    <property type="entry name" value="Peptidase_M23"/>
    <property type="match status" value="1"/>
</dbReference>
<evidence type="ECO:0000259" key="2">
    <source>
        <dbReference type="Pfam" id="PF01551"/>
    </source>
</evidence>
<name>A0ABU0X0D7_9PSEU</name>
<evidence type="ECO:0000313" key="4">
    <source>
        <dbReference type="Proteomes" id="UP001225605"/>
    </source>
</evidence>
<accession>A0ABU0X0D7</accession>
<reference evidence="3 4" key="1">
    <citation type="submission" date="2017-06" db="EMBL/GenBank/DDBJ databases">
        <title>Cultured bacterium strain Saccharothrix yanglingensis Hhs.015.</title>
        <authorList>
            <person name="Xia Y."/>
        </authorList>
    </citation>
    <scope>NUCLEOTIDE SEQUENCE [LARGE SCALE GENOMIC DNA]</scope>
    <source>
        <strain evidence="3 4">Hhs.015</strain>
    </source>
</reference>
<proteinExistence type="predicted"/>
<evidence type="ECO:0000256" key="1">
    <source>
        <dbReference type="SAM" id="MobiDB-lite"/>
    </source>
</evidence>
<organism evidence="3 4">
    <name type="scientific">Saccharothrix yanglingensis</name>
    <dbReference type="NCBI Taxonomy" id="659496"/>
    <lineage>
        <taxon>Bacteria</taxon>
        <taxon>Bacillati</taxon>
        <taxon>Actinomycetota</taxon>
        <taxon>Actinomycetes</taxon>
        <taxon>Pseudonocardiales</taxon>
        <taxon>Pseudonocardiaceae</taxon>
        <taxon>Saccharothrix</taxon>
    </lineage>
</organism>
<dbReference type="PANTHER" id="PTHR21666:SF270">
    <property type="entry name" value="MUREIN HYDROLASE ACTIVATOR ENVC"/>
    <property type="match status" value="1"/>
</dbReference>
<dbReference type="SUPFAM" id="SSF51261">
    <property type="entry name" value="Duplicated hybrid motif"/>
    <property type="match status" value="1"/>
</dbReference>
<dbReference type="Gene3D" id="2.70.70.10">
    <property type="entry name" value="Glucose Permease (Domain IIA)"/>
    <property type="match status" value="1"/>
</dbReference>
<dbReference type="InterPro" id="IPR016047">
    <property type="entry name" value="M23ase_b-sheet_dom"/>
</dbReference>
<dbReference type="InterPro" id="IPR011055">
    <property type="entry name" value="Dup_hybrid_motif"/>
</dbReference>
<evidence type="ECO:0000313" key="3">
    <source>
        <dbReference type="EMBL" id="MDQ2585596.1"/>
    </source>
</evidence>
<sequence length="315" mass="32479">MQEGTTLARHSKASGRRAFAAPPRTTGRSGAHRADCDRLPVTGRVAAAVVAVGTLTTGVGAAGGFGSDSGDTRFIPLGAGPELAAALVHGSAPRATPVATVHTIEPGLEAAKLMRSEALYARQHVDRAIKQASDGYTARQAELKRQQDEQAAKDAQAAADAQAVKDAQDAENARIATEQAAAAVAARPKAVKPAQGAFTSGFGARWGTTHYGVDIANAIGTPILSVQDGVVVEAGAASGFGLWVRVQHDDGTITIYGHVNEILVPQGRRVAAGDQIATMGNRGQSTGPHLHFEVWIGGSQKIDPIGWLGERGIAL</sequence>
<dbReference type="InterPro" id="IPR050570">
    <property type="entry name" value="Cell_wall_metabolism_enzyme"/>
</dbReference>
<feature type="domain" description="M23ase beta-sheet core" evidence="2">
    <location>
        <begin position="209"/>
        <end position="304"/>
    </location>
</feature>
<dbReference type="EMBL" id="NSDM01000006">
    <property type="protein sequence ID" value="MDQ2585596.1"/>
    <property type="molecule type" value="Genomic_DNA"/>
</dbReference>
<protein>
    <submittedName>
        <fullName evidence="3">Peptidase M23</fullName>
    </submittedName>
</protein>
<dbReference type="CDD" id="cd12797">
    <property type="entry name" value="M23_peptidase"/>
    <property type="match status" value="1"/>
</dbReference>
<comment type="caution">
    <text evidence="3">The sequence shown here is derived from an EMBL/GenBank/DDBJ whole genome shotgun (WGS) entry which is preliminary data.</text>
</comment>